<protein>
    <recommendedName>
        <fullName evidence="5">Secreted protein</fullName>
    </recommendedName>
</protein>
<dbReference type="Proteomes" id="UP000799538">
    <property type="component" value="Unassembled WGS sequence"/>
</dbReference>
<gene>
    <name evidence="3" type="ORF">BDZ85DRAFT_264361</name>
</gene>
<feature type="region of interest" description="Disordered" evidence="1">
    <location>
        <begin position="20"/>
        <end position="148"/>
    </location>
</feature>
<accession>A0A6A6G870</accession>
<evidence type="ECO:0000256" key="1">
    <source>
        <dbReference type="SAM" id="MobiDB-lite"/>
    </source>
</evidence>
<feature type="non-terminal residue" evidence="3">
    <location>
        <position position="148"/>
    </location>
</feature>
<dbReference type="EMBL" id="ML992509">
    <property type="protein sequence ID" value="KAF2221763.1"/>
    <property type="molecule type" value="Genomic_DNA"/>
</dbReference>
<name>A0A6A6G870_9PEZI</name>
<organism evidence="3 4">
    <name type="scientific">Elsinoe ampelina</name>
    <dbReference type="NCBI Taxonomy" id="302913"/>
    <lineage>
        <taxon>Eukaryota</taxon>
        <taxon>Fungi</taxon>
        <taxon>Dikarya</taxon>
        <taxon>Ascomycota</taxon>
        <taxon>Pezizomycotina</taxon>
        <taxon>Dothideomycetes</taxon>
        <taxon>Dothideomycetidae</taxon>
        <taxon>Myriangiales</taxon>
        <taxon>Elsinoaceae</taxon>
        <taxon>Elsinoe</taxon>
    </lineage>
</organism>
<feature type="compositionally biased region" description="Polar residues" evidence="1">
    <location>
        <begin position="26"/>
        <end position="40"/>
    </location>
</feature>
<feature type="compositionally biased region" description="Basic and acidic residues" evidence="1">
    <location>
        <begin position="130"/>
        <end position="148"/>
    </location>
</feature>
<feature type="chain" id="PRO_5025642549" description="Secreted protein" evidence="2">
    <location>
        <begin position="18"/>
        <end position="148"/>
    </location>
</feature>
<feature type="compositionally biased region" description="Basic and acidic residues" evidence="1">
    <location>
        <begin position="54"/>
        <end position="91"/>
    </location>
</feature>
<keyword evidence="4" id="KW-1185">Reference proteome</keyword>
<dbReference type="AlphaFoldDB" id="A0A6A6G870"/>
<sequence>MVMLVIVMLVIVMSKSSRPNRVKRNGSAQIARQVKQSCVRTQRKVPRASPPEDPACRHVGSGERRPRAERRYPGASLGDERRRGGGRDGRVHSSGSWCRRFDQTQQASSQVSSECQRRSGSRRRRSYQVGDRRGRNDRRKFERRDPGR</sequence>
<evidence type="ECO:0000256" key="2">
    <source>
        <dbReference type="SAM" id="SignalP"/>
    </source>
</evidence>
<evidence type="ECO:0000313" key="4">
    <source>
        <dbReference type="Proteomes" id="UP000799538"/>
    </source>
</evidence>
<keyword evidence="2" id="KW-0732">Signal</keyword>
<evidence type="ECO:0008006" key="5">
    <source>
        <dbReference type="Google" id="ProtNLM"/>
    </source>
</evidence>
<feature type="signal peptide" evidence="2">
    <location>
        <begin position="1"/>
        <end position="17"/>
    </location>
</feature>
<reference evidence="4" key="1">
    <citation type="journal article" date="2020" name="Stud. Mycol.">
        <title>101 Dothideomycetes genomes: A test case for predicting lifestyles and emergence of pathogens.</title>
        <authorList>
            <person name="Haridas S."/>
            <person name="Albert R."/>
            <person name="Binder M."/>
            <person name="Bloem J."/>
            <person name="LaButti K."/>
            <person name="Salamov A."/>
            <person name="Andreopoulos B."/>
            <person name="Baker S."/>
            <person name="Barry K."/>
            <person name="Bills G."/>
            <person name="Bluhm B."/>
            <person name="Cannon C."/>
            <person name="Castanera R."/>
            <person name="Culley D."/>
            <person name="Daum C."/>
            <person name="Ezra D."/>
            <person name="Gonzalez J."/>
            <person name="Henrissat B."/>
            <person name="Kuo A."/>
            <person name="Liang C."/>
            <person name="Lipzen A."/>
            <person name="Lutzoni F."/>
            <person name="Magnuson J."/>
            <person name="Mondo S."/>
            <person name="Nolan M."/>
            <person name="Ohm R."/>
            <person name="Pangilinan J."/>
            <person name="Park H.-J."/>
            <person name="Ramirez L."/>
            <person name="Alfaro M."/>
            <person name="Sun H."/>
            <person name="Tritt A."/>
            <person name="Yoshinaga Y."/>
            <person name="Zwiers L.-H."/>
            <person name="Turgeon B."/>
            <person name="Goodwin S."/>
            <person name="Spatafora J."/>
            <person name="Crous P."/>
            <person name="Grigoriev I."/>
        </authorList>
    </citation>
    <scope>NUCLEOTIDE SEQUENCE [LARGE SCALE GENOMIC DNA]</scope>
    <source>
        <strain evidence="4">CECT 20119</strain>
    </source>
</reference>
<proteinExistence type="predicted"/>
<evidence type="ECO:0000313" key="3">
    <source>
        <dbReference type="EMBL" id="KAF2221763.1"/>
    </source>
</evidence>